<dbReference type="SUPFAM" id="SSF117782">
    <property type="entry name" value="YbjQ-like"/>
    <property type="match status" value="1"/>
</dbReference>
<comment type="similarity">
    <text evidence="1 2">Belongs to the UPF0145 family.</text>
</comment>
<organism evidence="3 4">
    <name type="scientific">Parvularcula dongshanensis</name>
    <dbReference type="NCBI Taxonomy" id="1173995"/>
    <lineage>
        <taxon>Bacteria</taxon>
        <taxon>Pseudomonadati</taxon>
        <taxon>Pseudomonadota</taxon>
        <taxon>Alphaproteobacteria</taxon>
        <taxon>Parvularculales</taxon>
        <taxon>Parvularculaceae</taxon>
        <taxon>Parvularcula</taxon>
    </lineage>
</organism>
<dbReference type="PANTHER" id="PTHR34068:SF2">
    <property type="entry name" value="UPF0145 PROTEIN SCO3412"/>
    <property type="match status" value="1"/>
</dbReference>
<dbReference type="AlphaFoldDB" id="A0A840I6R1"/>
<protein>
    <recommendedName>
        <fullName evidence="2">UPF0145 protein GGQ59_002349</fullName>
    </recommendedName>
</protein>
<proteinExistence type="inferred from homology"/>
<dbReference type="HAMAP" id="MF_00338">
    <property type="entry name" value="UPF0145"/>
    <property type="match status" value="1"/>
</dbReference>
<dbReference type="InterPro" id="IPR002765">
    <property type="entry name" value="UPF0145_YbjQ-like"/>
</dbReference>
<reference evidence="3 4" key="1">
    <citation type="submission" date="2020-08" db="EMBL/GenBank/DDBJ databases">
        <title>Genomic Encyclopedia of Type Strains, Phase IV (KMG-IV): sequencing the most valuable type-strain genomes for metagenomic binning, comparative biology and taxonomic classification.</title>
        <authorList>
            <person name="Goeker M."/>
        </authorList>
    </citation>
    <scope>NUCLEOTIDE SEQUENCE [LARGE SCALE GENOMIC DNA]</scope>
    <source>
        <strain evidence="3 4">DSM 102850</strain>
    </source>
</reference>
<dbReference type="InterPro" id="IPR035439">
    <property type="entry name" value="UPF0145_dom_sf"/>
</dbReference>
<name>A0A840I6R1_9PROT</name>
<dbReference type="Proteomes" id="UP000563524">
    <property type="component" value="Unassembled WGS sequence"/>
</dbReference>
<dbReference type="PANTHER" id="PTHR34068">
    <property type="entry name" value="UPF0145 PROTEIN YBJQ"/>
    <property type="match status" value="1"/>
</dbReference>
<dbReference type="RefSeq" id="WP_183818779.1">
    <property type="nucleotide sequence ID" value="NZ_JACHOB010000005.1"/>
</dbReference>
<dbReference type="Gene3D" id="3.30.110.70">
    <property type="entry name" value="Hypothetical protein apc22750. Chain B"/>
    <property type="match status" value="1"/>
</dbReference>
<comment type="caution">
    <text evidence="3">The sequence shown here is derived from an EMBL/GenBank/DDBJ whole genome shotgun (WGS) entry which is preliminary data.</text>
</comment>
<sequence>MLIVTTETVPGHKITEACGLARGNVIRAKHIGNDFVAGLRNIVGGEVTEYTKMMSEAREQAQDRMIAHAERLGANAVVGVRFTTSTISQGAAEILAFGTAVRLEKA</sequence>
<evidence type="ECO:0000256" key="2">
    <source>
        <dbReference type="HAMAP-Rule" id="MF_00338"/>
    </source>
</evidence>
<evidence type="ECO:0000313" key="4">
    <source>
        <dbReference type="Proteomes" id="UP000563524"/>
    </source>
</evidence>
<dbReference type="Pfam" id="PF01906">
    <property type="entry name" value="YbjQ_1"/>
    <property type="match status" value="1"/>
</dbReference>
<dbReference type="EMBL" id="JACHOB010000005">
    <property type="protein sequence ID" value="MBB4659808.1"/>
    <property type="molecule type" value="Genomic_DNA"/>
</dbReference>
<evidence type="ECO:0000313" key="3">
    <source>
        <dbReference type="EMBL" id="MBB4659808.1"/>
    </source>
</evidence>
<gene>
    <name evidence="3" type="ORF">GGQ59_002349</name>
</gene>
<evidence type="ECO:0000256" key="1">
    <source>
        <dbReference type="ARBA" id="ARBA00010751"/>
    </source>
</evidence>
<accession>A0A840I6R1</accession>
<keyword evidence="4" id="KW-1185">Reference proteome</keyword>